<keyword evidence="2" id="KW-1185">Reference proteome</keyword>
<proteinExistence type="predicted"/>
<organism evidence="1 2">
    <name type="scientific">Ancylostoma ceylanicum</name>
    <dbReference type="NCBI Taxonomy" id="53326"/>
    <lineage>
        <taxon>Eukaryota</taxon>
        <taxon>Metazoa</taxon>
        <taxon>Ecdysozoa</taxon>
        <taxon>Nematoda</taxon>
        <taxon>Chromadorea</taxon>
        <taxon>Rhabditida</taxon>
        <taxon>Rhabditina</taxon>
        <taxon>Rhabditomorpha</taxon>
        <taxon>Strongyloidea</taxon>
        <taxon>Ancylostomatidae</taxon>
        <taxon>Ancylostomatinae</taxon>
        <taxon>Ancylostoma</taxon>
    </lineage>
</organism>
<dbReference type="AlphaFoldDB" id="A0A016RS59"/>
<sequence length="85" mass="9669">MPLEKLTSIRMEKSMRQACLQELNIKVADVPNTYALQSTNSEFIAEVHRVLADPDLPRRQIQQGIVEAKHRMFNVGYLKGGKKST</sequence>
<gene>
    <name evidence="1" type="primary">Acey_s0392.g587</name>
    <name evidence="1" type="ORF">Y032_0392g587</name>
</gene>
<dbReference type="OrthoDB" id="26525at2759"/>
<dbReference type="Proteomes" id="UP000024635">
    <property type="component" value="Unassembled WGS sequence"/>
</dbReference>
<accession>A0A016RS59</accession>
<dbReference type="EMBL" id="JARK01001728">
    <property type="protein sequence ID" value="EYB81116.1"/>
    <property type="molecule type" value="Genomic_DNA"/>
</dbReference>
<evidence type="ECO:0000313" key="2">
    <source>
        <dbReference type="Proteomes" id="UP000024635"/>
    </source>
</evidence>
<protein>
    <submittedName>
        <fullName evidence="1">Uncharacterized protein</fullName>
    </submittedName>
</protein>
<reference evidence="2" key="1">
    <citation type="journal article" date="2015" name="Nat. Genet.">
        <title>The genome and transcriptome of the zoonotic hookworm Ancylostoma ceylanicum identify infection-specific gene families.</title>
        <authorList>
            <person name="Schwarz E.M."/>
            <person name="Hu Y."/>
            <person name="Antoshechkin I."/>
            <person name="Miller M.M."/>
            <person name="Sternberg P.W."/>
            <person name="Aroian R.V."/>
        </authorList>
    </citation>
    <scope>NUCLEOTIDE SEQUENCE</scope>
    <source>
        <strain evidence="2">HY135</strain>
    </source>
</reference>
<name>A0A016RS59_9BILA</name>
<comment type="caution">
    <text evidence="1">The sequence shown here is derived from an EMBL/GenBank/DDBJ whole genome shotgun (WGS) entry which is preliminary data.</text>
</comment>
<evidence type="ECO:0000313" key="1">
    <source>
        <dbReference type="EMBL" id="EYB81116.1"/>
    </source>
</evidence>